<dbReference type="SUPFAM" id="SSF50156">
    <property type="entry name" value="PDZ domain-like"/>
    <property type="match status" value="1"/>
</dbReference>
<dbReference type="InterPro" id="IPR027268">
    <property type="entry name" value="Peptidase_M4/M1_CTD_sf"/>
</dbReference>
<dbReference type="SUPFAM" id="SSF55486">
    <property type="entry name" value="Metalloproteases ('zincins'), catalytic domain"/>
    <property type="match status" value="1"/>
</dbReference>
<dbReference type="InterPro" id="IPR036034">
    <property type="entry name" value="PDZ_sf"/>
</dbReference>
<dbReference type="RefSeq" id="WP_311364549.1">
    <property type="nucleotide sequence ID" value="NZ_JAVRIC010000007.1"/>
</dbReference>
<proteinExistence type="predicted"/>
<protein>
    <submittedName>
        <fullName evidence="3">PDZ domain-containing protein</fullName>
    </submittedName>
</protein>
<organism evidence="3 4">
    <name type="scientific">Banduia mediterranea</name>
    <dbReference type="NCBI Taxonomy" id="3075609"/>
    <lineage>
        <taxon>Bacteria</taxon>
        <taxon>Pseudomonadati</taxon>
        <taxon>Pseudomonadota</taxon>
        <taxon>Gammaproteobacteria</taxon>
        <taxon>Nevskiales</taxon>
        <taxon>Algiphilaceae</taxon>
        <taxon>Banduia</taxon>
    </lineage>
</organism>
<gene>
    <name evidence="3" type="ORF">RM530_07225</name>
</gene>
<accession>A0ABU2WJ95</accession>
<sequence length="592" mass="65637">MQAIHYAVTPLDPARHLFSVQCRIEKPTADGQLLSLPSWIRGSYLVRDFAKHIVEFRADCNGKALGFERIDKRSLRIDACEGPLTLHYTVHAFDESVRKAYLDSRRGFFNGSSLFYRVVGADEAGYEMELQRAPYIEWKASTAMQPRETDSDGFGTYFAPDYEDLIDHPVELGPFTRLDFDVDGIPHAMVLSGRFAVDEARLRKDVAAICHVEREMFEQQPKLDRFLFLTNVVGMGYGGLEHRASTALICSRGDLPRPGDTSTPKAYRQFLGLVSHEYFHLWNVKRITAASFQHSDLTGEAYTRDLWHYEGVTSYYDDLFLLRAGLVDAPTYLDVLSEQATRLQRTPGRHVHSLAESSFETWIKYYQPDDNTPNATVSYYIKGAIAALCLDLTLRLKSGKTLDDVMRAMWRRYGATGKAVPEGGLEAMAQSVSGLDLSAQFDDWLRGTGDLPLSTLLAEFGVDAKRRAAVAEADPGGRTGGTPMNVWLGCKLRPGTTNVGYVLTDGPAAAAGLSGGDQIMAVDGLRVTATNWSSILASLWADEPVTVHYFRGDELMSTALKPVLPPQDTWTIALAPTPGEAALARRKTWLGL</sequence>
<keyword evidence="4" id="KW-1185">Reference proteome</keyword>
<name>A0ABU2WJ95_9GAMM</name>
<dbReference type="Gene3D" id="2.60.40.3650">
    <property type="match status" value="1"/>
</dbReference>
<dbReference type="Pfam" id="PF05299">
    <property type="entry name" value="Peptidase_M61"/>
    <property type="match status" value="1"/>
</dbReference>
<dbReference type="InterPro" id="IPR024191">
    <property type="entry name" value="Peptidase_M61"/>
</dbReference>
<evidence type="ECO:0000313" key="3">
    <source>
        <dbReference type="EMBL" id="MDT0497157.1"/>
    </source>
</evidence>
<evidence type="ECO:0000259" key="1">
    <source>
        <dbReference type="Pfam" id="PF05299"/>
    </source>
</evidence>
<dbReference type="Proteomes" id="UP001254608">
    <property type="component" value="Unassembled WGS sequence"/>
</dbReference>
<dbReference type="PIRSF" id="PIRSF016493">
    <property type="entry name" value="Glycyl_aminpptds"/>
    <property type="match status" value="1"/>
</dbReference>
<feature type="domain" description="Peptidase M61 catalytic" evidence="1">
    <location>
        <begin position="270"/>
        <end position="385"/>
    </location>
</feature>
<dbReference type="EMBL" id="JAVRIC010000007">
    <property type="protein sequence ID" value="MDT0497157.1"/>
    <property type="molecule type" value="Genomic_DNA"/>
</dbReference>
<dbReference type="Pfam" id="PF17899">
    <property type="entry name" value="Peptidase_M61_N"/>
    <property type="match status" value="1"/>
</dbReference>
<reference evidence="3 4" key="1">
    <citation type="submission" date="2023-09" db="EMBL/GenBank/DDBJ databases">
        <authorList>
            <person name="Rey-Velasco X."/>
        </authorList>
    </citation>
    <scope>NUCLEOTIDE SEQUENCE [LARGE SCALE GENOMIC DNA]</scope>
    <source>
        <strain evidence="3 4">W345</strain>
    </source>
</reference>
<dbReference type="InterPro" id="IPR007963">
    <property type="entry name" value="Peptidase_M61_catalytic"/>
</dbReference>
<evidence type="ECO:0000313" key="4">
    <source>
        <dbReference type="Proteomes" id="UP001254608"/>
    </source>
</evidence>
<dbReference type="Gene3D" id="2.30.42.10">
    <property type="match status" value="1"/>
</dbReference>
<dbReference type="InterPro" id="IPR040756">
    <property type="entry name" value="Peptidase_M61_N"/>
</dbReference>
<evidence type="ECO:0000259" key="2">
    <source>
        <dbReference type="Pfam" id="PF17899"/>
    </source>
</evidence>
<comment type="caution">
    <text evidence="3">The sequence shown here is derived from an EMBL/GenBank/DDBJ whole genome shotgun (WGS) entry which is preliminary data.</text>
</comment>
<dbReference type="Gene3D" id="1.10.390.10">
    <property type="entry name" value="Neutral Protease Domain 2"/>
    <property type="match status" value="1"/>
</dbReference>
<feature type="domain" description="Peptidase M61 N-terminal" evidence="2">
    <location>
        <begin position="5"/>
        <end position="173"/>
    </location>
</feature>